<organism evidence="6 7">
    <name type="scientific">Bdellovibrio bacteriovorus</name>
    <dbReference type="NCBI Taxonomy" id="959"/>
    <lineage>
        <taxon>Bacteria</taxon>
        <taxon>Pseudomonadati</taxon>
        <taxon>Bdellovibrionota</taxon>
        <taxon>Bdellovibrionia</taxon>
        <taxon>Bdellovibrionales</taxon>
        <taxon>Pseudobdellovibrionaceae</taxon>
        <taxon>Bdellovibrio</taxon>
    </lineage>
</organism>
<dbReference type="PROSITE" id="PS50042">
    <property type="entry name" value="CNMP_BINDING_3"/>
    <property type="match status" value="1"/>
</dbReference>
<reference evidence="6 7" key="1">
    <citation type="submission" date="2016-03" db="EMBL/GenBank/DDBJ databases">
        <authorList>
            <person name="Ploux O."/>
        </authorList>
    </citation>
    <scope>NUCLEOTIDE SEQUENCE [LARGE SCALE GENOMIC DNA]</scope>
    <source>
        <strain evidence="6 7">BER2</strain>
    </source>
</reference>
<feature type="domain" description="HTH crp-type" evidence="5">
    <location>
        <begin position="147"/>
        <end position="218"/>
    </location>
</feature>
<dbReference type="SUPFAM" id="SSF46785">
    <property type="entry name" value="Winged helix' DNA-binding domain"/>
    <property type="match status" value="1"/>
</dbReference>
<keyword evidence="2" id="KW-0238">DNA-binding</keyword>
<dbReference type="Pfam" id="PF13545">
    <property type="entry name" value="HTH_Crp_2"/>
    <property type="match status" value="1"/>
</dbReference>
<evidence type="ECO:0000256" key="2">
    <source>
        <dbReference type="ARBA" id="ARBA00023125"/>
    </source>
</evidence>
<evidence type="ECO:0000313" key="7">
    <source>
        <dbReference type="Proteomes" id="UP000075391"/>
    </source>
</evidence>
<dbReference type="InterPro" id="IPR000595">
    <property type="entry name" value="cNMP-bd_dom"/>
</dbReference>
<proteinExistence type="predicted"/>
<sequence length="244" mass="28001">MNEIVRRLKSLDGFNKASELELKQWASFIKCIRHSAREVLYRKNDKITEIFIVLCGSVRVYDSVSSSEKKIFNFLGRGEYLGIAMAGLPAPKHPATVQCIEDSTFLSIPLSVYNDLLKKIPEVRDLVNRQISERFLELQNDICISRQLTPTRVADLLTRLLKKQELLGSYRLQIPLTRTDIAERIGAQSETVIRILSQWTKHGWIRTDDRHLEILNPQILEDIRHGKNIRRASTAASDPAEHDL</sequence>
<dbReference type="PANTHER" id="PTHR24567:SF28">
    <property type="entry name" value="LISTERIOLYSIN REGULATORY PROTEIN"/>
    <property type="match status" value="1"/>
</dbReference>
<protein>
    <recommendedName>
        <fullName evidence="8">Transcriptional regulator</fullName>
    </recommendedName>
</protein>
<dbReference type="InterPro" id="IPR012318">
    <property type="entry name" value="HTH_CRP"/>
</dbReference>
<evidence type="ECO:0000259" key="5">
    <source>
        <dbReference type="PROSITE" id="PS51063"/>
    </source>
</evidence>
<dbReference type="InterPro" id="IPR050397">
    <property type="entry name" value="Env_Response_Regulators"/>
</dbReference>
<dbReference type="CDD" id="cd00038">
    <property type="entry name" value="CAP_ED"/>
    <property type="match status" value="1"/>
</dbReference>
<dbReference type="InterPro" id="IPR018490">
    <property type="entry name" value="cNMP-bd_dom_sf"/>
</dbReference>
<dbReference type="Pfam" id="PF00027">
    <property type="entry name" value="cNMP_binding"/>
    <property type="match status" value="1"/>
</dbReference>
<accession>A0A150WL50</accession>
<evidence type="ECO:0000256" key="1">
    <source>
        <dbReference type="ARBA" id="ARBA00023015"/>
    </source>
</evidence>
<dbReference type="SMART" id="SM00419">
    <property type="entry name" value="HTH_CRP"/>
    <property type="match status" value="1"/>
</dbReference>
<keyword evidence="1" id="KW-0805">Transcription regulation</keyword>
<dbReference type="PANTHER" id="PTHR24567">
    <property type="entry name" value="CRP FAMILY TRANSCRIPTIONAL REGULATORY PROTEIN"/>
    <property type="match status" value="1"/>
</dbReference>
<dbReference type="Proteomes" id="UP000075391">
    <property type="component" value="Unassembled WGS sequence"/>
</dbReference>
<name>A0A150WL50_BDEBC</name>
<dbReference type="GO" id="GO:0003700">
    <property type="term" value="F:DNA-binding transcription factor activity"/>
    <property type="evidence" value="ECO:0007669"/>
    <property type="project" value="TreeGrafter"/>
</dbReference>
<dbReference type="SMART" id="SM00100">
    <property type="entry name" value="cNMP"/>
    <property type="match status" value="1"/>
</dbReference>
<gene>
    <name evidence="6" type="ORF">AZI85_03625</name>
</gene>
<comment type="caution">
    <text evidence="6">The sequence shown here is derived from an EMBL/GenBank/DDBJ whole genome shotgun (WGS) entry which is preliminary data.</text>
</comment>
<dbReference type="InterPro" id="IPR036390">
    <property type="entry name" value="WH_DNA-bd_sf"/>
</dbReference>
<dbReference type="AlphaFoldDB" id="A0A150WL50"/>
<dbReference type="PRINTS" id="PR00034">
    <property type="entry name" value="HTHCRP"/>
</dbReference>
<dbReference type="GO" id="GO:0005829">
    <property type="term" value="C:cytosol"/>
    <property type="evidence" value="ECO:0007669"/>
    <property type="project" value="TreeGrafter"/>
</dbReference>
<dbReference type="Gene3D" id="1.10.10.10">
    <property type="entry name" value="Winged helix-like DNA-binding domain superfamily/Winged helix DNA-binding domain"/>
    <property type="match status" value="1"/>
</dbReference>
<dbReference type="InterPro" id="IPR014710">
    <property type="entry name" value="RmlC-like_jellyroll"/>
</dbReference>
<dbReference type="PROSITE" id="PS51063">
    <property type="entry name" value="HTH_CRP_2"/>
    <property type="match status" value="1"/>
</dbReference>
<feature type="domain" description="Cyclic nucleotide-binding" evidence="4">
    <location>
        <begin position="13"/>
        <end position="134"/>
    </location>
</feature>
<dbReference type="RefSeq" id="WP_063243499.1">
    <property type="nucleotide sequence ID" value="NZ_LUKF01000012.1"/>
</dbReference>
<dbReference type="GO" id="GO:0003677">
    <property type="term" value="F:DNA binding"/>
    <property type="evidence" value="ECO:0007669"/>
    <property type="project" value="UniProtKB-KW"/>
</dbReference>
<dbReference type="EMBL" id="LUKF01000012">
    <property type="protein sequence ID" value="KYG64517.1"/>
    <property type="molecule type" value="Genomic_DNA"/>
</dbReference>
<dbReference type="InterPro" id="IPR036388">
    <property type="entry name" value="WH-like_DNA-bd_sf"/>
</dbReference>
<evidence type="ECO:0000256" key="3">
    <source>
        <dbReference type="ARBA" id="ARBA00023163"/>
    </source>
</evidence>
<dbReference type="Gene3D" id="2.60.120.10">
    <property type="entry name" value="Jelly Rolls"/>
    <property type="match status" value="1"/>
</dbReference>
<keyword evidence="3" id="KW-0804">Transcription</keyword>
<dbReference type="SUPFAM" id="SSF51206">
    <property type="entry name" value="cAMP-binding domain-like"/>
    <property type="match status" value="1"/>
</dbReference>
<evidence type="ECO:0000313" key="6">
    <source>
        <dbReference type="EMBL" id="KYG64517.1"/>
    </source>
</evidence>
<evidence type="ECO:0000259" key="4">
    <source>
        <dbReference type="PROSITE" id="PS50042"/>
    </source>
</evidence>
<evidence type="ECO:0008006" key="8">
    <source>
        <dbReference type="Google" id="ProtNLM"/>
    </source>
</evidence>